<evidence type="ECO:0000256" key="4">
    <source>
        <dbReference type="SAM" id="SignalP"/>
    </source>
</evidence>
<organism evidence="5 6">
    <name type="scientific">Chironomus riparius</name>
    <dbReference type="NCBI Taxonomy" id="315576"/>
    <lineage>
        <taxon>Eukaryota</taxon>
        <taxon>Metazoa</taxon>
        <taxon>Ecdysozoa</taxon>
        <taxon>Arthropoda</taxon>
        <taxon>Hexapoda</taxon>
        <taxon>Insecta</taxon>
        <taxon>Pterygota</taxon>
        <taxon>Neoptera</taxon>
        <taxon>Endopterygota</taxon>
        <taxon>Diptera</taxon>
        <taxon>Nematocera</taxon>
        <taxon>Chironomoidea</taxon>
        <taxon>Chironomidae</taxon>
        <taxon>Chironominae</taxon>
        <taxon>Chironomus</taxon>
    </lineage>
</organism>
<proteinExistence type="predicted"/>
<keyword evidence="1 2" id="KW-0193">Cuticle</keyword>
<feature type="region of interest" description="Disordered" evidence="3">
    <location>
        <begin position="21"/>
        <end position="43"/>
    </location>
</feature>
<reference evidence="5" key="1">
    <citation type="submission" date="2022-01" db="EMBL/GenBank/DDBJ databases">
        <authorList>
            <person name="King R."/>
        </authorList>
    </citation>
    <scope>NUCLEOTIDE SEQUENCE</scope>
</reference>
<feature type="chain" id="PRO_5040362431" evidence="4">
    <location>
        <begin position="17"/>
        <end position="179"/>
    </location>
</feature>
<evidence type="ECO:0000256" key="3">
    <source>
        <dbReference type="SAM" id="MobiDB-lite"/>
    </source>
</evidence>
<protein>
    <submittedName>
        <fullName evidence="5">Uncharacterized protein</fullName>
    </submittedName>
</protein>
<reference evidence="5" key="2">
    <citation type="submission" date="2022-10" db="EMBL/GenBank/DDBJ databases">
        <authorList>
            <consortium name="ENA_rothamsted_submissions"/>
            <consortium name="culmorum"/>
            <person name="King R."/>
        </authorList>
    </citation>
    <scope>NUCLEOTIDE SEQUENCE</scope>
</reference>
<dbReference type="OrthoDB" id="7781803at2759"/>
<evidence type="ECO:0000256" key="2">
    <source>
        <dbReference type="PROSITE-ProRule" id="PRU00497"/>
    </source>
</evidence>
<dbReference type="PROSITE" id="PS00233">
    <property type="entry name" value="CHIT_BIND_RR_1"/>
    <property type="match status" value="1"/>
</dbReference>
<dbReference type="InterPro" id="IPR050468">
    <property type="entry name" value="Cuticle_Struct_Prot"/>
</dbReference>
<dbReference type="PANTHER" id="PTHR10380:SF109">
    <property type="entry name" value="CUTICULAR PROTEIN 49AH"/>
    <property type="match status" value="1"/>
</dbReference>
<dbReference type="GO" id="GO:0008010">
    <property type="term" value="F:structural constituent of chitin-based larval cuticle"/>
    <property type="evidence" value="ECO:0007669"/>
    <property type="project" value="TreeGrafter"/>
</dbReference>
<dbReference type="PROSITE" id="PS51155">
    <property type="entry name" value="CHIT_BIND_RR_2"/>
    <property type="match status" value="1"/>
</dbReference>
<evidence type="ECO:0000313" key="5">
    <source>
        <dbReference type="EMBL" id="CAG9797159.1"/>
    </source>
</evidence>
<feature type="signal peptide" evidence="4">
    <location>
        <begin position="1"/>
        <end position="16"/>
    </location>
</feature>
<accession>A0A9N9RI06</accession>
<dbReference type="EMBL" id="OU895877">
    <property type="protein sequence ID" value="CAG9797159.1"/>
    <property type="molecule type" value="Genomic_DNA"/>
</dbReference>
<evidence type="ECO:0000313" key="6">
    <source>
        <dbReference type="Proteomes" id="UP001153620"/>
    </source>
</evidence>
<dbReference type="InterPro" id="IPR000618">
    <property type="entry name" value="Insect_cuticle"/>
</dbReference>
<name>A0A9N9RI06_9DIPT</name>
<dbReference type="PRINTS" id="PR00947">
    <property type="entry name" value="CUTICLE"/>
</dbReference>
<dbReference type="Proteomes" id="UP001153620">
    <property type="component" value="Chromosome 1"/>
</dbReference>
<keyword evidence="4" id="KW-0732">Signal</keyword>
<dbReference type="InterPro" id="IPR031311">
    <property type="entry name" value="CHIT_BIND_RR_consensus"/>
</dbReference>
<dbReference type="GO" id="GO:0062129">
    <property type="term" value="C:chitin-based extracellular matrix"/>
    <property type="evidence" value="ECO:0007669"/>
    <property type="project" value="TreeGrafter"/>
</dbReference>
<keyword evidence="6" id="KW-1185">Reference proteome</keyword>
<gene>
    <name evidence="5" type="ORF">CHIRRI_LOCUS159</name>
</gene>
<dbReference type="PANTHER" id="PTHR10380">
    <property type="entry name" value="CUTICLE PROTEIN"/>
    <property type="match status" value="1"/>
</dbReference>
<evidence type="ECO:0000256" key="1">
    <source>
        <dbReference type="ARBA" id="ARBA00022460"/>
    </source>
</evidence>
<dbReference type="AlphaFoldDB" id="A0A9N9RI06"/>
<dbReference type="Pfam" id="PF00379">
    <property type="entry name" value="Chitin_bind_4"/>
    <property type="match status" value="1"/>
</dbReference>
<sequence>MKVIIVVLAFALVVSARPQDYDDYDQPARRQNQNQNYQKRTDETTTFIPIIQYDKEQEINGNYKTHYETGNNIVAEESGFFKDINEDGDGTLVQKGSYSYETPDGQIINVEYQADENGFRVQGDHLPTPPPVSPEIQKGLDLIYAGIRLQEERRRNNPNYAIDEAERKRLNYLGLWTGN</sequence>